<sequence length="303" mass="35061">MAEEKGKFVLDVVENNFSHREIVNPITKEGNWDSILLTKYVGNDYENIFKDLQKKQSDFNYSKNMEEDDDWRDGGIGASTYKERFHSNYIEESEQASIQRELTRFQQILEKGSMEWSVTGSSLSVPRSLIGHPRQFRRRGMKEVPAISIYVGINALADISAQSLNDYMLKVFKIIVALSYKYRLRIVVGKASESDDIASVVAFTIKDFEDSFNTSRLYFPLTNVGTYRRLLFTLLELQISRIPAASSFGWGYGRTLESNSETREAVEIAMPEENFQHVLNYYSIKDLTDEEIYDKFFLQKEEN</sequence>
<name>A0A059T634_9CAUD</name>
<dbReference type="EMBL" id="KJ094021">
    <property type="protein sequence ID" value="AHL18619.1"/>
    <property type="molecule type" value="Genomic_DNA"/>
</dbReference>
<dbReference type="Proteomes" id="UP000026991">
    <property type="component" value="Segment"/>
</dbReference>
<gene>
    <name evidence="2" type="ORF">LP114_031</name>
</gene>
<keyword evidence="3" id="KW-1185">Reference proteome</keyword>
<dbReference type="Pfam" id="PF23822">
    <property type="entry name" value="DUF7192"/>
    <property type="match status" value="1"/>
</dbReference>
<accession>A0A059T634</accession>
<dbReference type="InterPro" id="IPR055616">
    <property type="entry name" value="DUF7192"/>
</dbReference>
<dbReference type="GeneID" id="19736203"/>
<evidence type="ECO:0000313" key="3">
    <source>
        <dbReference type="Proteomes" id="UP000026991"/>
    </source>
</evidence>
<dbReference type="OrthoDB" id="5221at10239"/>
<evidence type="ECO:0000259" key="1">
    <source>
        <dbReference type="Pfam" id="PF23822"/>
    </source>
</evidence>
<dbReference type="KEGG" id="vg:19736203"/>
<feature type="domain" description="DUF7192" evidence="1">
    <location>
        <begin position="91"/>
        <end position="263"/>
    </location>
</feature>
<evidence type="ECO:0000313" key="2">
    <source>
        <dbReference type="EMBL" id="AHL18619.1"/>
    </source>
</evidence>
<reference evidence="2 3" key="1">
    <citation type="journal article" date="2014" name="Appl. Environ. Microbiol.">
        <title>Comparative genomic and morphological analysis of Listeria phages isolated from farm environments.</title>
        <authorList>
            <person name="Denes T."/>
            <person name="Vongkamjan K."/>
            <person name="Ackermann H.W."/>
            <person name="Moreno Switt A.I."/>
            <person name="Wiedmann M."/>
            <person name="den Bakker H.C."/>
        </authorList>
    </citation>
    <scope>NUCLEOTIDE SEQUENCE [LARGE SCALE GENOMIC DNA]</scope>
</reference>
<organism evidence="2 3">
    <name type="scientific">Listeria phage LP-114</name>
    <dbReference type="NCBI Taxonomy" id="1458857"/>
    <lineage>
        <taxon>Viruses</taxon>
        <taxon>Duplodnaviria</taxon>
        <taxon>Heunggongvirae</taxon>
        <taxon>Uroviricota</taxon>
        <taxon>Caudoviricetes</taxon>
        <taxon>Homburgvirus</taxon>
        <taxon>Homburgvirus LP114</taxon>
    </lineage>
</organism>
<proteinExistence type="predicted"/>
<protein>
    <recommendedName>
        <fullName evidence="1">DUF7192 domain-containing protein</fullName>
    </recommendedName>
</protein>
<dbReference type="RefSeq" id="YP_009045085.1">
    <property type="nucleotide sequence ID" value="NC_024392.1"/>
</dbReference>